<keyword evidence="8" id="KW-1185">Reference proteome</keyword>
<feature type="transmembrane region" description="Helical" evidence="6">
    <location>
        <begin position="438"/>
        <end position="462"/>
    </location>
</feature>
<dbReference type="Pfam" id="PF02535">
    <property type="entry name" value="Zip"/>
    <property type="match status" value="2"/>
</dbReference>
<feature type="transmembrane region" description="Helical" evidence="6">
    <location>
        <begin position="12"/>
        <end position="33"/>
    </location>
</feature>
<reference evidence="7" key="1">
    <citation type="submission" date="2021-07" db="EMBL/GenBank/DDBJ databases">
        <title>Elsinoe batatas strain:CRI-CJ2 Genome sequencing and assembly.</title>
        <authorList>
            <person name="Huang L."/>
        </authorList>
    </citation>
    <scope>NUCLEOTIDE SEQUENCE</scope>
    <source>
        <strain evidence="7">CRI-CJ2</strain>
    </source>
</reference>
<feature type="transmembrane region" description="Helical" evidence="6">
    <location>
        <begin position="506"/>
        <end position="524"/>
    </location>
</feature>
<feature type="compositionally biased region" description="Polar residues" evidence="5">
    <location>
        <begin position="327"/>
        <end position="336"/>
    </location>
</feature>
<evidence type="ECO:0000256" key="6">
    <source>
        <dbReference type="SAM" id="Phobius"/>
    </source>
</evidence>
<feature type="compositionally biased region" description="Basic and acidic residues" evidence="5">
    <location>
        <begin position="124"/>
        <end position="135"/>
    </location>
</feature>
<feature type="compositionally biased region" description="Basic residues" evidence="5">
    <location>
        <begin position="136"/>
        <end position="156"/>
    </location>
</feature>
<evidence type="ECO:0000256" key="1">
    <source>
        <dbReference type="ARBA" id="ARBA00004141"/>
    </source>
</evidence>
<feature type="transmembrane region" description="Helical" evidence="6">
    <location>
        <begin position="408"/>
        <end position="431"/>
    </location>
</feature>
<feature type="region of interest" description="Disordered" evidence="5">
    <location>
        <begin position="124"/>
        <end position="224"/>
    </location>
</feature>
<keyword evidence="3 6" id="KW-1133">Transmembrane helix</keyword>
<name>A0A8K0KXQ4_9PEZI</name>
<evidence type="ECO:0000256" key="5">
    <source>
        <dbReference type="SAM" id="MobiDB-lite"/>
    </source>
</evidence>
<evidence type="ECO:0000313" key="8">
    <source>
        <dbReference type="Proteomes" id="UP000809789"/>
    </source>
</evidence>
<accession>A0A8K0KXQ4</accession>
<dbReference type="GO" id="GO:0005385">
    <property type="term" value="F:zinc ion transmembrane transporter activity"/>
    <property type="evidence" value="ECO:0007669"/>
    <property type="project" value="TreeGrafter"/>
</dbReference>
<sequence length="526" mass="56642">MGLSNDTRGWIMTSISGVACVLGAAIICSDIIVRQCPGKKDFRIQDSDAFLSASLSLSFGVMLFSALYKMLPSAKNSLHESGMSPKVAAWVLIICFVGGAAGIQLVSRVLHHYIPSHVVDCEHTHDEEDQKEHSHSHGHSPSRKFRRSKSSKKKPHSRSEAWPQNGNGNAESPSYFGNVPETPFEPTREMLREETFTTAQTSRPSLRSHISRTLSKLSTAPTDGCKCDTKGPCHGFTDPCGKDCFKIVQSRGSFSSEPAKSTKKGTKPKIDQFQFPSRHTHHAGDGPGESTPLLAEIRESGHSSGGSAGTQTPQNEPAIDTNESHTSEPVSDSSTLTPYDHAVLHRHKTSAVSDVVVEEPQQHHHHVPTNAFLSIGLQTSIAIALHKLPEGFITYATNHANPRLGFSVFLALFIHNITEGFAMALPLYLALQSRWKAMAWSALLGGFSQPLGAGIAALWFKIAGHTNMAPGEGIYGGMFAVTSGIMTSVALSLFSESLDLTHSRGLCMVFAFVGMGIMGVSSALTA</sequence>
<dbReference type="PANTHER" id="PTHR11040:SF210">
    <property type="entry name" value="ZINC-REGULATED TRANSPORTER 3"/>
    <property type="match status" value="1"/>
</dbReference>
<dbReference type="GO" id="GO:0016020">
    <property type="term" value="C:membrane"/>
    <property type="evidence" value="ECO:0007669"/>
    <property type="project" value="UniProtKB-SubCell"/>
</dbReference>
<comment type="caution">
    <text evidence="7">The sequence shown here is derived from an EMBL/GenBank/DDBJ whole genome shotgun (WGS) entry which is preliminary data.</text>
</comment>
<feature type="compositionally biased region" description="Polar residues" evidence="5">
    <location>
        <begin position="211"/>
        <end position="221"/>
    </location>
</feature>
<comment type="subcellular location">
    <subcellularLocation>
        <location evidence="1">Membrane</location>
        <topology evidence="1">Multi-pass membrane protein</topology>
    </subcellularLocation>
</comment>
<organism evidence="7 8">
    <name type="scientific">Elsinoe batatas</name>
    <dbReference type="NCBI Taxonomy" id="2601811"/>
    <lineage>
        <taxon>Eukaryota</taxon>
        <taxon>Fungi</taxon>
        <taxon>Dikarya</taxon>
        <taxon>Ascomycota</taxon>
        <taxon>Pezizomycotina</taxon>
        <taxon>Dothideomycetes</taxon>
        <taxon>Dothideomycetidae</taxon>
        <taxon>Myriangiales</taxon>
        <taxon>Elsinoaceae</taxon>
        <taxon>Elsinoe</taxon>
    </lineage>
</organism>
<gene>
    <name evidence="7" type="ORF">KVT40_007781</name>
</gene>
<evidence type="ECO:0000256" key="4">
    <source>
        <dbReference type="ARBA" id="ARBA00023136"/>
    </source>
</evidence>
<feature type="region of interest" description="Disordered" evidence="5">
    <location>
        <begin position="299"/>
        <end position="336"/>
    </location>
</feature>
<feature type="transmembrane region" description="Helical" evidence="6">
    <location>
        <begin position="474"/>
        <end position="494"/>
    </location>
</feature>
<dbReference type="EMBL" id="JAESVG020000009">
    <property type="protein sequence ID" value="KAG8624714.1"/>
    <property type="molecule type" value="Genomic_DNA"/>
</dbReference>
<feature type="compositionally biased region" description="Basic and acidic residues" evidence="5">
    <location>
        <begin position="186"/>
        <end position="195"/>
    </location>
</feature>
<evidence type="ECO:0000313" key="7">
    <source>
        <dbReference type="EMBL" id="KAG8624714.1"/>
    </source>
</evidence>
<feature type="transmembrane region" description="Helical" evidence="6">
    <location>
        <begin position="49"/>
        <end position="67"/>
    </location>
</feature>
<dbReference type="PANTHER" id="PTHR11040">
    <property type="entry name" value="ZINC/IRON TRANSPORTER"/>
    <property type="match status" value="1"/>
</dbReference>
<dbReference type="InterPro" id="IPR003689">
    <property type="entry name" value="ZIP"/>
</dbReference>
<keyword evidence="4 6" id="KW-0472">Membrane</keyword>
<evidence type="ECO:0000256" key="3">
    <source>
        <dbReference type="ARBA" id="ARBA00022989"/>
    </source>
</evidence>
<feature type="compositionally biased region" description="Polar residues" evidence="5">
    <location>
        <begin position="162"/>
        <end position="172"/>
    </location>
</feature>
<dbReference type="OrthoDB" id="262547at2759"/>
<evidence type="ECO:0008006" key="9">
    <source>
        <dbReference type="Google" id="ProtNLM"/>
    </source>
</evidence>
<dbReference type="Proteomes" id="UP000809789">
    <property type="component" value="Unassembled WGS sequence"/>
</dbReference>
<keyword evidence="2 6" id="KW-0812">Transmembrane</keyword>
<evidence type="ECO:0000256" key="2">
    <source>
        <dbReference type="ARBA" id="ARBA00022692"/>
    </source>
</evidence>
<dbReference type="AlphaFoldDB" id="A0A8K0KXQ4"/>
<proteinExistence type="predicted"/>
<feature type="compositionally biased region" description="Polar residues" evidence="5">
    <location>
        <begin position="196"/>
        <end position="205"/>
    </location>
</feature>
<feature type="transmembrane region" description="Helical" evidence="6">
    <location>
        <begin position="87"/>
        <end position="106"/>
    </location>
</feature>
<protein>
    <recommendedName>
        <fullName evidence="9">Zinc/iron permease</fullName>
    </recommendedName>
</protein>